<organism evidence="2 3">
    <name type="scientific">Hydrogenophaga pseudoflava</name>
    <name type="common">Pseudomonas carboxydoflava</name>
    <dbReference type="NCBI Taxonomy" id="47421"/>
    <lineage>
        <taxon>Bacteria</taxon>
        <taxon>Pseudomonadati</taxon>
        <taxon>Pseudomonadota</taxon>
        <taxon>Betaproteobacteria</taxon>
        <taxon>Burkholderiales</taxon>
        <taxon>Comamonadaceae</taxon>
        <taxon>Hydrogenophaga</taxon>
    </lineage>
</organism>
<dbReference type="Proteomes" id="UP000293912">
    <property type="component" value="Plasmid pDSM1084"/>
</dbReference>
<gene>
    <name evidence="2" type="ORF">HPF_23215</name>
</gene>
<evidence type="ECO:0000256" key="1">
    <source>
        <dbReference type="SAM" id="MobiDB-lite"/>
    </source>
</evidence>
<dbReference type="KEGG" id="hpse:HPF_23215"/>
<dbReference type="InterPro" id="IPR026325">
    <property type="entry name" value="DUF932"/>
</dbReference>
<keyword evidence="3" id="KW-1185">Reference proteome</keyword>
<dbReference type="RefSeq" id="WP_133158225.1">
    <property type="nucleotide sequence ID" value="NZ_CP037868.1"/>
</dbReference>
<evidence type="ECO:0000313" key="2">
    <source>
        <dbReference type="EMBL" id="QBM30617.1"/>
    </source>
</evidence>
<reference evidence="2 3" key="1">
    <citation type="submission" date="2019-03" db="EMBL/GenBank/DDBJ databases">
        <authorList>
            <person name="Sebastian G."/>
            <person name="Baumann P."/>
            <person name="Ruckert C."/>
            <person name="Kalinowski J."/>
            <person name="Nebel B."/>
            <person name="Takors R."/>
            <person name="Blombach B."/>
        </authorList>
    </citation>
    <scope>NUCLEOTIDE SEQUENCE [LARGE SCALE GENOMIC DNA]</scope>
    <source>
        <strain evidence="2 3">DSM 1084</strain>
        <plasmid evidence="2 3">pDSM1084</plasmid>
    </source>
</reference>
<feature type="region of interest" description="Disordered" evidence="1">
    <location>
        <begin position="1"/>
        <end position="22"/>
    </location>
</feature>
<dbReference type="EMBL" id="CP037868">
    <property type="protein sequence ID" value="QBM30617.1"/>
    <property type="molecule type" value="Genomic_DNA"/>
</dbReference>
<name>A0A4P6X2W0_HYDPS</name>
<sequence length="277" mass="31406">MTPRLASRFSRQRVGFRSHQPLSDDQIRQYAPSIFAEEKHGSRSTRYTCIPTIDVVQALRREGFEPFEVAQTKVRDEGKREHAKHMLRLRHADQVNAAEANEIILLNSHDGTSSYQMLAGVFRFACANGMVCGDVVEDLRIPHRGDVVGEVVNGAFRVLDQFGQVVESREEMKSLQLNQEEQAIFARAALSLKYDTETAAAPVTEDQVLSTRRLDDRGGDLWRTFNRVQENLIRGGLDARTTTGKRTRTRPVQGIDTNVKLNRALWTLAEEMRRLKG</sequence>
<proteinExistence type="predicted"/>
<dbReference type="AlphaFoldDB" id="A0A4P6X2W0"/>
<evidence type="ECO:0000313" key="3">
    <source>
        <dbReference type="Proteomes" id="UP000293912"/>
    </source>
</evidence>
<evidence type="ECO:0008006" key="4">
    <source>
        <dbReference type="Google" id="ProtNLM"/>
    </source>
</evidence>
<accession>A0A4P6X2W0</accession>
<dbReference type="Pfam" id="PF06067">
    <property type="entry name" value="DUF932"/>
    <property type="match status" value="1"/>
</dbReference>
<keyword evidence="2" id="KW-0614">Plasmid</keyword>
<geneLocation type="plasmid" evidence="2 3">
    <name>pDSM1084</name>
</geneLocation>
<protein>
    <recommendedName>
        <fullName evidence="4">DUF945 domain-containing protein</fullName>
    </recommendedName>
</protein>